<protein>
    <recommendedName>
        <fullName evidence="1">Polyphosphate kinase-2-related domain-containing protein</fullName>
    </recommendedName>
</protein>
<accession>A0A6N0HZS9</accession>
<reference evidence="2 3" key="1">
    <citation type="submission" date="2020-05" db="EMBL/GenBank/DDBJ databases">
        <title>Horizontal transmission and recombination maintain forever young bacterial symbiont genomes.</title>
        <authorList>
            <person name="Russell S.L."/>
            <person name="Pepper-Tunick E."/>
            <person name="Svedberg J."/>
            <person name="Byrne A."/>
            <person name="Ruelas Castillo J."/>
            <person name="Vollmers C."/>
            <person name="Beinart R.A."/>
            <person name="Corbett-Detig R."/>
        </authorList>
    </citation>
    <scope>NUCLEOTIDE SEQUENCE [LARGE SCALE GENOMIC DNA]</scope>
    <source>
        <strain evidence="2">Santa_Monica_outfall</strain>
    </source>
</reference>
<dbReference type="InterPro" id="IPR022488">
    <property type="entry name" value="PPK2-related"/>
</dbReference>
<evidence type="ECO:0000313" key="2">
    <source>
        <dbReference type="EMBL" id="QKQ27890.1"/>
    </source>
</evidence>
<name>A0A6N0HZS9_9GAMM</name>
<dbReference type="InterPro" id="IPR027417">
    <property type="entry name" value="P-loop_NTPase"/>
</dbReference>
<dbReference type="Proteomes" id="UP000509658">
    <property type="component" value="Chromosome"/>
</dbReference>
<dbReference type="EMBL" id="CP054491">
    <property type="protein sequence ID" value="QKQ27890.1"/>
    <property type="molecule type" value="Genomic_DNA"/>
</dbReference>
<dbReference type="KEGG" id="rev:HUE57_17595"/>
<proteinExistence type="predicted"/>
<dbReference type="Gene3D" id="3.40.50.300">
    <property type="entry name" value="P-loop containing nucleotide triphosphate hydrolases"/>
    <property type="match status" value="1"/>
</dbReference>
<dbReference type="Pfam" id="PF03976">
    <property type="entry name" value="PPK2"/>
    <property type="match status" value="1"/>
</dbReference>
<dbReference type="PANTHER" id="PTHR34383:SF3">
    <property type="entry name" value="POLYPHOSPHATE:AMP PHOSPHOTRANSFERASE"/>
    <property type="match status" value="1"/>
</dbReference>
<sequence>MLKFWLHISPEEQLQRFKAREEIPYKEHKITDEDWRNREQWEAYQSAVNEMVVRTSTEYAPWSLIPGNDKRFARIEIMKTLCERLEAALDDDEKDD</sequence>
<dbReference type="SUPFAM" id="SSF52540">
    <property type="entry name" value="P-loop containing nucleoside triphosphate hydrolases"/>
    <property type="match status" value="1"/>
</dbReference>
<dbReference type="PANTHER" id="PTHR34383">
    <property type="entry name" value="POLYPHOSPHATE:AMP PHOSPHOTRANSFERASE-RELATED"/>
    <property type="match status" value="1"/>
</dbReference>
<keyword evidence="3" id="KW-1185">Reference proteome</keyword>
<gene>
    <name evidence="2" type="ORF">HUE57_17595</name>
</gene>
<evidence type="ECO:0000259" key="1">
    <source>
        <dbReference type="Pfam" id="PF03976"/>
    </source>
</evidence>
<organism evidence="2 3">
    <name type="scientific">Candidatus Reidiella endopervernicosa</name>
    <dbReference type="NCBI Taxonomy" id="2738883"/>
    <lineage>
        <taxon>Bacteria</taxon>
        <taxon>Pseudomonadati</taxon>
        <taxon>Pseudomonadota</taxon>
        <taxon>Gammaproteobacteria</taxon>
        <taxon>Candidatus Reidiella</taxon>
    </lineage>
</organism>
<evidence type="ECO:0000313" key="3">
    <source>
        <dbReference type="Proteomes" id="UP000509658"/>
    </source>
</evidence>
<dbReference type="AlphaFoldDB" id="A0A6N0HZS9"/>
<feature type="domain" description="Polyphosphate kinase-2-related" evidence="1">
    <location>
        <begin position="1"/>
        <end position="88"/>
    </location>
</feature>